<dbReference type="InterPro" id="IPR015424">
    <property type="entry name" value="PyrdxlP-dep_Trfase"/>
</dbReference>
<evidence type="ECO:0000256" key="1">
    <source>
        <dbReference type="ARBA" id="ARBA00001933"/>
    </source>
</evidence>
<dbReference type="GO" id="GO:0017059">
    <property type="term" value="C:serine palmitoyltransferase complex"/>
    <property type="evidence" value="ECO:0007669"/>
    <property type="project" value="TreeGrafter"/>
</dbReference>
<feature type="domain" description="B box-type" evidence="6">
    <location>
        <begin position="230"/>
        <end position="273"/>
    </location>
</feature>
<dbReference type="GO" id="GO:0046512">
    <property type="term" value="P:sphingosine biosynthetic process"/>
    <property type="evidence" value="ECO:0007669"/>
    <property type="project" value="TreeGrafter"/>
</dbReference>
<accession>A0A6J8BV33</accession>
<dbReference type="OrthoDB" id="65434at2759"/>
<dbReference type="InterPro" id="IPR004839">
    <property type="entry name" value="Aminotransferase_I/II_large"/>
</dbReference>
<dbReference type="PROSITE" id="PS51379">
    <property type="entry name" value="4FE4S_FER_2"/>
    <property type="match status" value="1"/>
</dbReference>
<comment type="similarity">
    <text evidence="2">Belongs to the class-II pyridoxal-phosphate-dependent aminotransferase family.</text>
</comment>
<evidence type="ECO:0000256" key="5">
    <source>
        <dbReference type="PROSITE-ProRule" id="PRU00024"/>
    </source>
</evidence>
<dbReference type="Gene3D" id="3.40.640.10">
    <property type="entry name" value="Type I PLP-dependent aspartate aminotransferase-like (Major domain)"/>
    <property type="match status" value="1"/>
</dbReference>
<dbReference type="GO" id="GO:0008270">
    <property type="term" value="F:zinc ion binding"/>
    <property type="evidence" value="ECO:0007669"/>
    <property type="project" value="UniProtKB-KW"/>
</dbReference>
<dbReference type="SUPFAM" id="SSF63829">
    <property type="entry name" value="Calcium-dependent phosphotriesterase"/>
    <property type="match status" value="1"/>
</dbReference>
<dbReference type="InterPro" id="IPR000315">
    <property type="entry name" value="Znf_B-box"/>
</dbReference>
<gene>
    <name evidence="8" type="ORF">MCOR_23124</name>
</gene>
<dbReference type="SUPFAM" id="SSF57845">
    <property type="entry name" value="B-box zinc-binding domain"/>
    <property type="match status" value="1"/>
</dbReference>
<feature type="domain" description="4Fe-4S ferredoxin-type" evidence="7">
    <location>
        <begin position="237"/>
        <end position="266"/>
    </location>
</feature>
<dbReference type="InterPro" id="IPR050087">
    <property type="entry name" value="AON_synthase_class-II"/>
</dbReference>
<dbReference type="GO" id="GO:0046513">
    <property type="term" value="P:ceramide biosynthetic process"/>
    <property type="evidence" value="ECO:0007669"/>
    <property type="project" value="TreeGrafter"/>
</dbReference>
<keyword evidence="5" id="KW-0862">Zinc</keyword>
<keyword evidence="5" id="KW-0863">Zinc-finger</keyword>
<dbReference type="GO" id="GO:0004758">
    <property type="term" value="F:serine C-palmitoyltransferase activity"/>
    <property type="evidence" value="ECO:0007669"/>
    <property type="project" value="UniProtKB-EC"/>
</dbReference>
<keyword evidence="5" id="KW-0479">Metal-binding</keyword>
<reference evidence="8 9" key="1">
    <citation type="submission" date="2020-06" db="EMBL/GenBank/DDBJ databases">
        <authorList>
            <person name="Li R."/>
            <person name="Bekaert M."/>
        </authorList>
    </citation>
    <scope>NUCLEOTIDE SEQUENCE [LARGE SCALE GENOMIC DNA]</scope>
    <source>
        <strain evidence="9">wild</strain>
    </source>
</reference>
<evidence type="ECO:0000256" key="4">
    <source>
        <dbReference type="ARBA" id="ARBA00023315"/>
    </source>
</evidence>
<dbReference type="InterPro" id="IPR015422">
    <property type="entry name" value="PyrdxlP-dep_Trfase_small"/>
</dbReference>
<dbReference type="Proteomes" id="UP000507470">
    <property type="component" value="Unassembled WGS sequence"/>
</dbReference>
<organism evidence="8 9">
    <name type="scientific">Mytilus coruscus</name>
    <name type="common">Sea mussel</name>
    <dbReference type="NCBI Taxonomy" id="42192"/>
    <lineage>
        <taxon>Eukaryota</taxon>
        <taxon>Metazoa</taxon>
        <taxon>Spiralia</taxon>
        <taxon>Lophotrochozoa</taxon>
        <taxon>Mollusca</taxon>
        <taxon>Bivalvia</taxon>
        <taxon>Autobranchia</taxon>
        <taxon>Pteriomorphia</taxon>
        <taxon>Mytilida</taxon>
        <taxon>Mytiloidea</taxon>
        <taxon>Mytilidae</taxon>
        <taxon>Mytilinae</taxon>
        <taxon>Mytilus</taxon>
    </lineage>
</organism>
<dbReference type="InterPro" id="IPR011042">
    <property type="entry name" value="6-blade_b-propeller_TolB-like"/>
</dbReference>
<evidence type="ECO:0000256" key="2">
    <source>
        <dbReference type="ARBA" id="ARBA00008392"/>
    </source>
</evidence>
<protein>
    <submittedName>
        <fullName evidence="8">SPT</fullName>
        <ecNumber evidence="8">2.3.1.50</ecNumber>
    </submittedName>
</protein>
<dbReference type="InterPro" id="IPR017896">
    <property type="entry name" value="4Fe4S_Fe-S-bd"/>
</dbReference>
<dbReference type="GO" id="GO:0030170">
    <property type="term" value="F:pyridoxal phosphate binding"/>
    <property type="evidence" value="ECO:0007669"/>
    <property type="project" value="InterPro"/>
</dbReference>
<evidence type="ECO:0000259" key="6">
    <source>
        <dbReference type="PROSITE" id="PS50119"/>
    </source>
</evidence>
<sequence>MLDLENRLKSAVIEGRPRIRPPWKKILILLKVFTDEAHSFGALGNSGRGVVDYFGLNPKDVDVMMGTFTKCFGAAVGYIAGNKKLIHYLRLNSHAAVYSSSMPPAVTQQIISSMLIIMGKDGTTKGQQRINQLKWNTQYFRRKLKESGFIIYGNDDSPVVPLLMFLPSKVAAMNRTCLEKGLGIVVVGFPATPIIESRARLCLSAAHSKEMLDKALNIINERGDMFRIKYSKKKCLKRPLIPKDYCIFCQTCDELVCPSCLTKSHQKHDLQEIDEVFTEDVKSLKRCNTELKNRFLDFYEKEIKKIEKMKVDNMDHLQMVTSKLEKQESKFMFELKSFKQTILNDLENKSCEKDSVMSTAKSAIQQTIVDITNKLDINANVANTNDIENVHKTAKNARKWLSSSPEPVSIDLKGFKKLPDFFPEPIDENTIGTLFGHLSDKNEIPISLMAILTSNTPSIDRLKVNKGNTLWISDSTINVLRRIRTNPSFTVSTLQNLEDCKIADMSLLSSQDLIFTTATPSCDLYVVNENKVNILCSFKPFIPRAVHVTKSGLIYISTRDSGSVYDKTDSSIRKIVTLDKDRKQDIVFECTGTSNLFTNITRIRDGHDCLYVIDALLRNLKGRIISLGKDKTLKWIYDGEITTNKQAFVPSDLEVSGAGNIVVCDLYNHALHILGKDGNILHHILLYKLGIYFPCCLEIIQNDKMYIGCIQGKTDVTKNRNFYLVLLSDI</sequence>
<dbReference type="PANTHER" id="PTHR13693:SF3">
    <property type="entry name" value="LD36009P"/>
    <property type="match status" value="1"/>
</dbReference>
<dbReference type="PANTHER" id="PTHR13693">
    <property type="entry name" value="CLASS II AMINOTRANSFERASE/8-AMINO-7-OXONONANOATE SYNTHASE"/>
    <property type="match status" value="1"/>
</dbReference>
<dbReference type="Pfam" id="PF00643">
    <property type="entry name" value="zf-B_box"/>
    <property type="match status" value="1"/>
</dbReference>
<name>A0A6J8BV33_MYTCO</name>
<dbReference type="EC" id="2.3.1.50" evidence="8"/>
<dbReference type="Gene3D" id="2.120.10.30">
    <property type="entry name" value="TolB, C-terminal domain"/>
    <property type="match status" value="1"/>
</dbReference>
<dbReference type="Pfam" id="PF00155">
    <property type="entry name" value="Aminotran_1_2"/>
    <property type="match status" value="1"/>
</dbReference>
<evidence type="ECO:0000313" key="9">
    <source>
        <dbReference type="Proteomes" id="UP000507470"/>
    </source>
</evidence>
<dbReference type="Gene3D" id="3.90.1150.10">
    <property type="entry name" value="Aspartate Aminotransferase, domain 1"/>
    <property type="match status" value="1"/>
</dbReference>
<dbReference type="PROSITE" id="PS50119">
    <property type="entry name" value="ZF_BBOX"/>
    <property type="match status" value="1"/>
</dbReference>
<dbReference type="SUPFAM" id="SSF53383">
    <property type="entry name" value="PLP-dependent transferases"/>
    <property type="match status" value="1"/>
</dbReference>
<evidence type="ECO:0000256" key="3">
    <source>
        <dbReference type="ARBA" id="ARBA00022679"/>
    </source>
</evidence>
<keyword evidence="4 8" id="KW-0012">Acyltransferase</keyword>
<evidence type="ECO:0000259" key="7">
    <source>
        <dbReference type="PROSITE" id="PS51379"/>
    </source>
</evidence>
<keyword evidence="9" id="KW-1185">Reference proteome</keyword>
<dbReference type="AlphaFoldDB" id="A0A6J8BV33"/>
<dbReference type="InterPro" id="IPR015421">
    <property type="entry name" value="PyrdxlP-dep_Trfase_major"/>
</dbReference>
<dbReference type="EMBL" id="CACVKT020004043">
    <property type="protein sequence ID" value="CAC5387843.1"/>
    <property type="molecule type" value="Genomic_DNA"/>
</dbReference>
<evidence type="ECO:0000313" key="8">
    <source>
        <dbReference type="EMBL" id="CAC5387843.1"/>
    </source>
</evidence>
<dbReference type="GO" id="GO:0016020">
    <property type="term" value="C:membrane"/>
    <property type="evidence" value="ECO:0007669"/>
    <property type="project" value="GOC"/>
</dbReference>
<keyword evidence="3 8" id="KW-0808">Transferase</keyword>
<dbReference type="Gene3D" id="3.30.160.60">
    <property type="entry name" value="Classic Zinc Finger"/>
    <property type="match status" value="1"/>
</dbReference>
<comment type="cofactor">
    <cofactor evidence="1">
        <name>pyridoxal 5'-phosphate</name>
        <dbReference type="ChEBI" id="CHEBI:597326"/>
    </cofactor>
</comment>
<proteinExistence type="inferred from homology"/>